<organism evidence="6 7">
    <name type="scientific">Plastoroseomonas arctica</name>
    <dbReference type="NCBI Taxonomy" id="1509237"/>
    <lineage>
        <taxon>Bacteria</taxon>
        <taxon>Pseudomonadati</taxon>
        <taxon>Pseudomonadota</taxon>
        <taxon>Alphaproteobacteria</taxon>
        <taxon>Acetobacterales</taxon>
        <taxon>Acetobacteraceae</taxon>
        <taxon>Plastoroseomonas</taxon>
    </lineage>
</organism>
<evidence type="ECO:0000256" key="4">
    <source>
        <dbReference type="ARBA" id="ARBA00025742"/>
    </source>
</evidence>
<comment type="caution">
    <text evidence="6">The sequence shown here is derived from an EMBL/GenBank/DDBJ whole genome shotgun (WGS) entry which is preliminary data.</text>
</comment>
<evidence type="ECO:0000259" key="5">
    <source>
        <dbReference type="Pfam" id="PF00149"/>
    </source>
</evidence>
<evidence type="ECO:0000256" key="2">
    <source>
        <dbReference type="ARBA" id="ARBA00022801"/>
    </source>
</evidence>
<evidence type="ECO:0000256" key="3">
    <source>
        <dbReference type="ARBA" id="ARBA00023004"/>
    </source>
</evidence>
<gene>
    <name evidence="6" type="ORF">GXW79_11695</name>
</gene>
<dbReference type="GO" id="GO:0046872">
    <property type="term" value="F:metal ion binding"/>
    <property type="evidence" value="ECO:0007669"/>
    <property type="project" value="UniProtKB-KW"/>
</dbReference>
<reference evidence="6" key="1">
    <citation type="submission" date="2020-01" db="EMBL/GenBank/DDBJ databases">
        <authorList>
            <person name="Rat A."/>
        </authorList>
    </citation>
    <scope>NUCLEOTIDE SEQUENCE</scope>
    <source>
        <strain evidence="6">LMG 28251</strain>
    </source>
</reference>
<reference evidence="6" key="2">
    <citation type="journal article" date="2021" name="Syst. Appl. Microbiol.">
        <title>Roseomonas hellenica sp. nov., isolated from roots of wild-growing Alkanna tinctoria.</title>
        <authorList>
            <person name="Rat A."/>
            <person name="Naranjo H.D."/>
            <person name="Lebbe L."/>
            <person name="Cnockaert M."/>
            <person name="Krigas N."/>
            <person name="Grigoriadou K."/>
            <person name="Maloupa E."/>
            <person name="Willems A."/>
        </authorList>
    </citation>
    <scope>NUCLEOTIDE SEQUENCE</scope>
    <source>
        <strain evidence="6">LMG 28251</strain>
    </source>
</reference>
<dbReference type="PANTHER" id="PTHR42988">
    <property type="entry name" value="PHOSPHOHYDROLASE"/>
    <property type="match status" value="1"/>
</dbReference>
<protein>
    <submittedName>
        <fullName evidence="6">Phosphodiesterase</fullName>
    </submittedName>
</protein>
<dbReference type="PANTHER" id="PTHR42988:SF2">
    <property type="entry name" value="CYCLIC NUCLEOTIDE PHOSPHODIESTERASE CBUA0032-RELATED"/>
    <property type="match status" value="1"/>
</dbReference>
<keyword evidence="1" id="KW-0479">Metal-binding</keyword>
<evidence type="ECO:0000313" key="7">
    <source>
        <dbReference type="Proteomes" id="UP001196068"/>
    </source>
</evidence>
<proteinExistence type="inferred from homology"/>
<dbReference type="InterPro" id="IPR050884">
    <property type="entry name" value="CNP_phosphodiesterase-III"/>
</dbReference>
<dbReference type="GO" id="GO:0016787">
    <property type="term" value="F:hydrolase activity"/>
    <property type="evidence" value="ECO:0007669"/>
    <property type="project" value="UniProtKB-KW"/>
</dbReference>
<keyword evidence="3" id="KW-0408">Iron</keyword>
<comment type="similarity">
    <text evidence="4">Belongs to the cyclic nucleotide phosphodiesterase class-III family.</text>
</comment>
<name>A0AAF1KMM5_9PROT</name>
<evidence type="ECO:0000313" key="6">
    <source>
        <dbReference type="EMBL" id="MBR0655739.1"/>
    </source>
</evidence>
<dbReference type="AlphaFoldDB" id="A0AAF1KMM5"/>
<accession>A0AAF1KMM5</accession>
<evidence type="ECO:0000256" key="1">
    <source>
        <dbReference type="ARBA" id="ARBA00022723"/>
    </source>
</evidence>
<dbReference type="SUPFAM" id="SSF56300">
    <property type="entry name" value="Metallo-dependent phosphatases"/>
    <property type="match status" value="1"/>
</dbReference>
<dbReference type="Pfam" id="PF00149">
    <property type="entry name" value="Metallophos"/>
    <property type="match status" value="1"/>
</dbReference>
<dbReference type="InterPro" id="IPR004843">
    <property type="entry name" value="Calcineurin-like_PHP"/>
</dbReference>
<dbReference type="InterPro" id="IPR029052">
    <property type="entry name" value="Metallo-depent_PP-like"/>
</dbReference>
<sequence>MTPFHFLHLTDPHIAPPDELLFGQDTNARFAAAVAAIAAEAATTPFAFAILSGDLARDGEPDAYRELARMLEALPCPTHLMLGNHDDRAAFAAAFPDTPLDVNGFCQQAFETPAGRCILLDTLTPGAPHGTLCAVRLGWLADRLAEGDGPVLLFLHHPPMPIGIPGMDAIRLLDGAALLSVLEPHRARIRHMFHGHTHRALAGSWRGIPTSSLRGTAFEVKFAAGQPAIERAAPIEYAIVRCEAESIGVHLAAAAPLA</sequence>
<dbReference type="EMBL" id="JAAEDH010000012">
    <property type="protein sequence ID" value="MBR0655739.1"/>
    <property type="molecule type" value="Genomic_DNA"/>
</dbReference>
<feature type="domain" description="Calcineurin-like phosphoesterase" evidence="5">
    <location>
        <begin position="5"/>
        <end position="199"/>
    </location>
</feature>
<dbReference type="RefSeq" id="WP_211874577.1">
    <property type="nucleotide sequence ID" value="NZ_JAAEDH010000012.1"/>
</dbReference>
<dbReference type="Proteomes" id="UP001196068">
    <property type="component" value="Unassembled WGS sequence"/>
</dbReference>
<keyword evidence="2" id="KW-0378">Hydrolase</keyword>
<dbReference type="Gene3D" id="3.60.21.10">
    <property type="match status" value="1"/>
</dbReference>
<keyword evidence="7" id="KW-1185">Reference proteome</keyword>